<evidence type="ECO:0000313" key="6">
    <source>
        <dbReference type="Proteomes" id="UP000184300"/>
    </source>
</evidence>
<proteinExistence type="predicted"/>
<feature type="transmembrane region" description="Helical" evidence="2">
    <location>
        <begin position="192"/>
        <end position="214"/>
    </location>
</feature>
<feature type="signal peptide" evidence="3">
    <location>
        <begin position="1"/>
        <end position="21"/>
    </location>
</feature>
<keyword evidence="2" id="KW-0472">Membrane</keyword>
<feature type="domain" description="Mid2" evidence="4">
    <location>
        <begin position="156"/>
        <end position="213"/>
    </location>
</feature>
<accession>A0A1L9VNV9</accession>
<dbReference type="RefSeq" id="XP_022402313.1">
    <property type="nucleotide sequence ID" value="XM_022546288.1"/>
</dbReference>
<dbReference type="EMBL" id="KV878894">
    <property type="protein sequence ID" value="OJJ85615.1"/>
    <property type="molecule type" value="Genomic_DNA"/>
</dbReference>
<dbReference type="Proteomes" id="UP000184300">
    <property type="component" value="Unassembled WGS sequence"/>
</dbReference>
<keyword evidence="2" id="KW-0812">Transmembrane</keyword>
<evidence type="ECO:0000256" key="1">
    <source>
        <dbReference type="SAM" id="MobiDB-lite"/>
    </source>
</evidence>
<evidence type="ECO:0000259" key="4">
    <source>
        <dbReference type="Pfam" id="PF04478"/>
    </source>
</evidence>
<dbReference type="Pfam" id="PF04478">
    <property type="entry name" value="Mid2"/>
    <property type="match status" value="1"/>
</dbReference>
<feature type="compositionally biased region" description="Low complexity" evidence="1">
    <location>
        <begin position="146"/>
        <end position="161"/>
    </location>
</feature>
<gene>
    <name evidence="5" type="ORF">ASPGLDRAFT_45612</name>
</gene>
<sequence length="275" mass="27421">MRLASLSFLLYSLSLVAVTSGQSAFSDIGNLVTSESSAPSATSSSESSESTSETTSSSSSESETPTTTSEESTSTSSTSESETTPTSTSSSSNSETTTTDEPSSTSATTTSDATTTGPTKTSATTTSKPSTTSQVVVVTTVQTVSGTPVPTTMSSTSVNTNAAGEATSAPGLNEDSSSNSDDSGLSESNKKVVIGVVVGVGGAIALGVIGLIFWRLRSKKNRGDSDEAADLMSGTPVGAGSREKAPSPGAAGGTPFRSTLDQYHNPGPVNAASNF</sequence>
<feature type="compositionally biased region" description="Low complexity" evidence="1">
    <location>
        <begin position="171"/>
        <end position="187"/>
    </location>
</feature>
<dbReference type="OrthoDB" id="5425782at2759"/>
<dbReference type="InterPro" id="IPR007567">
    <property type="entry name" value="Mid2_dom"/>
</dbReference>
<dbReference type="VEuPathDB" id="FungiDB:ASPGLDRAFT_45612"/>
<feature type="region of interest" description="Disordered" evidence="1">
    <location>
        <begin position="33"/>
        <end position="133"/>
    </location>
</feature>
<feature type="region of interest" description="Disordered" evidence="1">
    <location>
        <begin position="146"/>
        <end position="187"/>
    </location>
</feature>
<evidence type="ECO:0000256" key="3">
    <source>
        <dbReference type="SAM" id="SignalP"/>
    </source>
</evidence>
<evidence type="ECO:0000313" key="5">
    <source>
        <dbReference type="EMBL" id="OJJ85615.1"/>
    </source>
</evidence>
<feature type="region of interest" description="Disordered" evidence="1">
    <location>
        <begin position="222"/>
        <end position="275"/>
    </location>
</feature>
<dbReference type="GeneID" id="34462549"/>
<evidence type="ECO:0000256" key="2">
    <source>
        <dbReference type="SAM" id="Phobius"/>
    </source>
</evidence>
<dbReference type="AlphaFoldDB" id="A0A1L9VNV9"/>
<keyword evidence="3" id="KW-0732">Signal</keyword>
<name>A0A1L9VNV9_ASPGL</name>
<reference evidence="6" key="1">
    <citation type="journal article" date="2017" name="Genome Biol.">
        <title>Comparative genomics reveals high biological diversity and specific adaptations in the industrially and medically important fungal genus Aspergillus.</title>
        <authorList>
            <person name="de Vries R.P."/>
            <person name="Riley R."/>
            <person name="Wiebenga A."/>
            <person name="Aguilar-Osorio G."/>
            <person name="Amillis S."/>
            <person name="Uchima C.A."/>
            <person name="Anderluh G."/>
            <person name="Asadollahi M."/>
            <person name="Askin M."/>
            <person name="Barry K."/>
            <person name="Battaglia E."/>
            <person name="Bayram O."/>
            <person name="Benocci T."/>
            <person name="Braus-Stromeyer S.A."/>
            <person name="Caldana C."/>
            <person name="Canovas D."/>
            <person name="Cerqueira G.C."/>
            <person name="Chen F."/>
            <person name="Chen W."/>
            <person name="Choi C."/>
            <person name="Clum A."/>
            <person name="Dos Santos R.A."/>
            <person name="Damasio A.R."/>
            <person name="Diallinas G."/>
            <person name="Emri T."/>
            <person name="Fekete E."/>
            <person name="Flipphi M."/>
            <person name="Freyberg S."/>
            <person name="Gallo A."/>
            <person name="Gournas C."/>
            <person name="Habgood R."/>
            <person name="Hainaut M."/>
            <person name="Harispe M.L."/>
            <person name="Henrissat B."/>
            <person name="Hilden K.S."/>
            <person name="Hope R."/>
            <person name="Hossain A."/>
            <person name="Karabika E."/>
            <person name="Karaffa L."/>
            <person name="Karanyi Z."/>
            <person name="Krasevec N."/>
            <person name="Kuo A."/>
            <person name="Kusch H."/>
            <person name="LaButti K."/>
            <person name="Lagendijk E.L."/>
            <person name="Lapidus A."/>
            <person name="Levasseur A."/>
            <person name="Lindquist E."/>
            <person name="Lipzen A."/>
            <person name="Logrieco A.F."/>
            <person name="MacCabe A."/>
            <person name="Maekelae M.R."/>
            <person name="Malavazi I."/>
            <person name="Melin P."/>
            <person name="Meyer V."/>
            <person name="Mielnichuk N."/>
            <person name="Miskei M."/>
            <person name="Molnar A.P."/>
            <person name="Mule G."/>
            <person name="Ngan C.Y."/>
            <person name="Orejas M."/>
            <person name="Orosz E."/>
            <person name="Ouedraogo J.P."/>
            <person name="Overkamp K.M."/>
            <person name="Park H.-S."/>
            <person name="Perrone G."/>
            <person name="Piumi F."/>
            <person name="Punt P.J."/>
            <person name="Ram A.F."/>
            <person name="Ramon A."/>
            <person name="Rauscher S."/>
            <person name="Record E."/>
            <person name="Riano-Pachon D.M."/>
            <person name="Robert V."/>
            <person name="Roehrig J."/>
            <person name="Ruller R."/>
            <person name="Salamov A."/>
            <person name="Salih N.S."/>
            <person name="Samson R.A."/>
            <person name="Sandor E."/>
            <person name="Sanguinetti M."/>
            <person name="Schuetze T."/>
            <person name="Sepcic K."/>
            <person name="Shelest E."/>
            <person name="Sherlock G."/>
            <person name="Sophianopoulou V."/>
            <person name="Squina F.M."/>
            <person name="Sun H."/>
            <person name="Susca A."/>
            <person name="Todd R.B."/>
            <person name="Tsang A."/>
            <person name="Unkles S.E."/>
            <person name="van de Wiele N."/>
            <person name="van Rossen-Uffink D."/>
            <person name="Oliveira J.V."/>
            <person name="Vesth T.C."/>
            <person name="Visser J."/>
            <person name="Yu J.-H."/>
            <person name="Zhou M."/>
            <person name="Andersen M.R."/>
            <person name="Archer D.B."/>
            <person name="Baker S.E."/>
            <person name="Benoit I."/>
            <person name="Brakhage A.A."/>
            <person name="Braus G.H."/>
            <person name="Fischer R."/>
            <person name="Frisvad J.C."/>
            <person name="Goldman G.H."/>
            <person name="Houbraken J."/>
            <person name="Oakley B."/>
            <person name="Pocsi I."/>
            <person name="Scazzocchio C."/>
            <person name="Seiboth B."/>
            <person name="vanKuyk P.A."/>
            <person name="Wortman J."/>
            <person name="Dyer P.S."/>
            <person name="Grigoriev I.V."/>
        </authorList>
    </citation>
    <scope>NUCLEOTIDE SEQUENCE [LARGE SCALE GENOMIC DNA]</scope>
    <source>
        <strain evidence="6">CBS 516.65</strain>
    </source>
</reference>
<feature type="chain" id="PRO_5012092427" description="Mid2 domain-containing protein" evidence="3">
    <location>
        <begin position="22"/>
        <end position="275"/>
    </location>
</feature>
<protein>
    <recommendedName>
        <fullName evidence="4">Mid2 domain-containing protein</fullName>
    </recommendedName>
</protein>
<organism evidence="5 6">
    <name type="scientific">Aspergillus glaucus CBS 516.65</name>
    <dbReference type="NCBI Taxonomy" id="1160497"/>
    <lineage>
        <taxon>Eukaryota</taxon>
        <taxon>Fungi</taxon>
        <taxon>Dikarya</taxon>
        <taxon>Ascomycota</taxon>
        <taxon>Pezizomycotina</taxon>
        <taxon>Eurotiomycetes</taxon>
        <taxon>Eurotiomycetidae</taxon>
        <taxon>Eurotiales</taxon>
        <taxon>Aspergillaceae</taxon>
        <taxon>Aspergillus</taxon>
        <taxon>Aspergillus subgen. Aspergillus</taxon>
    </lineage>
</organism>
<keyword evidence="2" id="KW-1133">Transmembrane helix</keyword>
<dbReference type="STRING" id="1160497.A0A1L9VNV9"/>
<keyword evidence="6" id="KW-1185">Reference proteome</keyword>